<evidence type="ECO:0008006" key="3">
    <source>
        <dbReference type="Google" id="ProtNLM"/>
    </source>
</evidence>
<reference evidence="1" key="1">
    <citation type="submission" date="2019-03" db="EMBL/GenBank/DDBJ databases">
        <title>WGS assembly of Setaria viridis.</title>
        <authorList>
            <person name="Huang P."/>
            <person name="Jenkins J."/>
            <person name="Grimwood J."/>
            <person name="Barry K."/>
            <person name="Healey A."/>
            <person name="Mamidi S."/>
            <person name="Sreedasyam A."/>
            <person name="Shu S."/>
            <person name="Feldman M."/>
            <person name="Wu J."/>
            <person name="Yu Y."/>
            <person name="Chen C."/>
            <person name="Johnson J."/>
            <person name="Rokhsar D."/>
            <person name="Baxter I."/>
            <person name="Schmutz J."/>
            <person name="Brutnell T."/>
            <person name="Kellogg E."/>
        </authorList>
    </citation>
    <scope>NUCLEOTIDE SEQUENCE [LARGE SCALE GENOMIC DNA]</scope>
</reference>
<gene>
    <name evidence="1" type="ORF">SEVIR_8G223800v2</name>
</gene>
<dbReference type="AlphaFoldDB" id="A0A4U6TM97"/>
<keyword evidence="2" id="KW-1185">Reference proteome</keyword>
<dbReference type="Gramene" id="TKW02113">
    <property type="protein sequence ID" value="TKW02113"/>
    <property type="gene ID" value="SEVIR_8G223800v2"/>
</dbReference>
<accession>A0A4U6TM97</accession>
<sequence length="296" mass="32105">MDHPCITPPPQESLAMTADGLSDLPDDLLRRILYFAPAREGASTAVLSRRWPGLWATSGAVNLDTRSYDRAHADGDLFDRRESFLHGAAAALSAAHARGPVQRLAVNVVTESPCEIYAFLHCHADSADEYDMLADVLSNPAAQQVEELRISAAGSVCELSGYHSNFYELSFGTLPGVVPSMALRVLHITNCTELLPPPPGEVFPLLTDLKLLGRTTSVTDLQGIMDAAPQLAGLHLERTRLIGGLEYDEETEDGEQIMIERYGSAAQRSPLSYKVESILLRFGPPALPSVSWNPGQ</sequence>
<dbReference type="InterPro" id="IPR053781">
    <property type="entry name" value="F-box_AtFBL13-like"/>
</dbReference>
<dbReference type="PANTHER" id="PTHR32141">
    <property type="match status" value="1"/>
</dbReference>
<dbReference type="EMBL" id="CM016559">
    <property type="protein sequence ID" value="TKW02113.1"/>
    <property type="molecule type" value="Genomic_DNA"/>
</dbReference>
<dbReference type="Proteomes" id="UP000298652">
    <property type="component" value="Chromosome 8"/>
</dbReference>
<dbReference type="CDD" id="cd22160">
    <property type="entry name" value="F-box_AtFBL13-like"/>
    <property type="match status" value="1"/>
</dbReference>
<protein>
    <recommendedName>
        <fullName evidence="3">F-box domain-containing protein</fullName>
    </recommendedName>
</protein>
<dbReference type="OMA" id="CHADSAD"/>
<dbReference type="PANTHER" id="PTHR32141:SF26">
    <property type="entry name" value="OS08G0328600 PROTEIN"/>
    <property type="match status" value="1"/>
</dbReference>
<dbReference type="InterPro" id="IPR055302">
    <property type="entry name" value="F-box_dom-containing"/>
</dbReference>
<proteinExistence type="predicted"/>
<organism evidence="1 2">
    <name type="scientific">Setaria viridis</name>
    <name type="common">Green bristlegrass</name>
    <name type="synonym">Setaria italica subsp. viridis</name>
    <dbReference type="NCBI Taxonomy" id="4556"/>
    <lineage>
        <taxon>Eukaryota</taxon>
        <taxon>Viridiplantae</taxon>
        <taxon>Streptophyta</taxon>
        <taxon>Embryophyta</taxon>
        <taxon>Tracheophyta</taxon>
        <taxon>Spermatophyta</taxon>
        <taxon>Magnoliopsida</taxon>
        <taxon>Liliopsida</taxon>
        <taxon>Poales</taxon>
        <taxon>Poaceae</taxon>
        <taxon>PACMAD clade</taxon>
        <taxon>Panicoideae</taxon>
        <taxon>Panicodae</taxon>
        <taxon>Paniceae</taxon>
        <taxon>Cenchrinae</taxon>
        <taxon>Setaria</taxon>
    </lineage>
</organism>
<name>A0A4U6TM97_SETVI</name>
<dbReference type="InterPro" id="IPR036047">
    <property type="entry name" value="F-box-like_dom_sf"/>
</dbReference>
<evidence type="ECO:0000313" key="1">
    <source>
        <dbReference type="EMBL" id="TKW02113.1"/>
    </source>
</evidence>
<evidence type="ECO:0000313" key="2">
    <source>
        <dbReference type="Proteomes" id="UP000298652"/>
    </source>
</evidence>
<dbReference type="SUPFAM" id="SSF81383">
    <property type="entry name" value="F-box domain"/>
    <property type="match status" value="1"/>
</dbReference>